<dbReference type="EMBL" id="JAVDXZ010000001">
    <property type="protein sequence ID" value="MDR7329764.1"/>
    <property type="molecule type" value="Genomic_DNA"/>
</dbReference>
<dbReference type="Proteomes" id="UP001180840">
    <property type="component" value="Unassembled WGS sequence"/>
</dbReference>
<gene>
    <name evidence="1" type="ORF">J2S39_001440</name>
</gene>
<comment type="caution">
    <text evidence="1">The sequence shown here is derived from an EMBL/GenBank/DDBJ whole genome shotgun (WGS) entry which is preliminary data.</text>
</comment>
<accession>A0ABU1ZXV5</accession>
<dbReference type="RefSeq" id="WP_290194833.1">
    <property type="nucleotide sequence ID" value="NZ_CP047654.1"/>
</dbReference>
<proteinExistence type="predicted"/>
<protein>
    <submittedName>
        <fullName evidence="1">Uncharacterized protein</fullName>
    </submittedName>
</protein>
<reference evidence="1" key="1">
    <citation type="submission" date="2023-07" db="EMBL/GenBank/DDBJ databases">
        <title>Sequencing the genomes of 1000 actinobacteria strains.</title>
        <authorList>
            <person name="Klenk H.-P."/>
        </authorList>
    </citation>
    <scope>NUCLEOTIDE SEQUENCE</scope>
    <source>
        <strain evidence="1">DSM 107476</strain>
    </source>
</reference>
<keyword evidence="2" id="KW-1185">Reference proteome</keyword>
<sequence>MSNRTSDPFLALTAVGCVPHGHLGLVSGTTDTVAQLRQRRELMRAGTLVHQGNPDFPSGRVFDNGAITTPPGEGGWTLFVAVS</sequence>
<evidence type="ECO:0000313" key="2">
    <source>
        <dbReference type="Proteomes" id="UP001180840"/>
    </source>
</evidence>
<evidence type="ECO:0000313" key="1">
    <source>
        <dbReference type="EMBL" id="MDR7329764.1"/>
    </source>
</evidence>
<organism evidence="1 2">
    <name type="scientific">Corynebacterium guangdongense</name>
    <dbReference type="NCBI Taxonomy" id="1783348"/>
    <lineage>
        <taxon>Bacteria</taxon>
        <taxon>Bacillati</taxon>
        <taxon>Actinomycetota</taxon>
        <taxon>Actinomycetes</taxon>
        <taxon>Mycobacteriales</taxon>
        <taxon>Corynebacteriaceae</taxon>
        <taxon>Corynebacterium</taxon>
    </lineage>
</organism>
<name>A0ABU1ZXV5_9CORY</name>